<dbReference type="RefSeq" id="WP_008733228.1">
    <property type="nucleotide sequence ID" value="NZ_AKFT01000196.1"/>
</dbReference>
<proteinExistence type="predicted"/>
<keyword evidence="2" id="KW-1185">Reference proteome</keyword>
<dbReference type="EMBL" id="AKFT01000196">
    <property type="protein sequence ID" value="EJF37990.1"/>
    <property type="molecule type" value="Genomic_DNA"/>
</dbReference>
<sequence>MIGIPGRALAAVSAIGLAASLTGCQFVEVGKGDGDSSATHPATSQEVKSTLADTQAAAGSTDPVEVDSELPVVATRQTSDNDTPLSVTLNSVSVTGGITTVIFSVTNDTPGSSSNTWSVMTHFSDGSNDVPLNDDGATTSGGTEFNTDGVTVLDTSSKKIYRSAYDTAGGCLCSSTDGVAIARGATTVLQTSFAAVPDDVDTVTVTIPMAGAFENVPVTR</sequence>
<dbReference type="PROSITE" id="PS51257">
    <property type="entry name" value="PROKAR_LIPOPROTEIN"/>
    <property type="match status" value="1"/>
</dbReference>
<name>J1GXZ2_9ACTO</name>
<evidence type="ECO:0008006" key="3">
    <source>
        <dbReference type="Google" id="ProtNLM"/>
    </source>
</evidence>
<dbReference type="eggNOG" id="ENOG5030JDE">
    <property type="taxonomic scope" value="Bacteria"/>
</dbReference>
<protein>
    <recommendedName>
        <fullName evidence="3">Lipoprotein</fullName>
    </recommendedName>
</protein>
<gene>
    <name evidence="1" type="ORF">HMPREF1318_1620</name>
</gene>
<comment type="caution">
    <text evidence="1">The sequence shown here is derived from an EMBL/GenBank/DDBJ whole genome shotgun (WGS) entry which is preliminary data.</text>
</comment>
<reference evidence="1 2" key="1">
    <citation type="submission" date="2012-05" db="EMBL/GenBank/DDBJ databases">
        <authorList>
            <person name="Harkins D.M."/>
            <person name="Madupu R."/>
            <person name="Durkin A.S."/>
            <person name="Torralba M."/>
            <person name="Methe B."/>
            <person name="Sutton G.G."/>
            <person name="Nelson K.E."/>
        </authorList>
    </citation>
    <scope>NUCLEOTIDE SEQUENCE [LARGE SCALE GENOMIC DNA]</scope>
    <source>
        <strain evidence="1 2">F0489</strain>
    </source>
</reference>
<dbReference type="Proteomes" id="UP000002941">
    <property type="component" value="Unassembled WGS sequence"/>
</dbReference>
<evidence type="ECO:0000313" key="1">
    <source>
        <dbReference type="EMBL" id="EJF37990.1"/>
    </source>
</evidence>
<dbReference type="PATRIC" id="fig|1125718.3.peg.2542"/>
<dbReference type="AlphaFoldDB" id="J1GXZ2"/>
<accession>J1GXZ2</accession>
<organism evidence="1 2">
    <name type="scientific">Actinomyces massiliensis F0489</name>
    <dbReference type="NCBI Taxonomy" id="1125718"/>
    <lineage>
        <taxon>Bacteria</taxon>
        <taxon>Bacillati</taxon>
        <taxon>Actinomycetota</taxon>
        <taxon>Actinomycetes</taxon>
        <taxon>Actinomycetales</taxon>
        <taxon>Actinomycetaceae</taxon>
        <taxon>Actinomyces</taxon>
    </lineage>
</organism>
<evidence type="ECO:0000313" key="2">
    <source>
        <dbReference type="Proteomes" id="UP000002941"/>
    </source>
</evidence>